<sequence length="351" mass="39475">MFKVSLIPFFSINIFSNPLSECNPELYLKDMGRSMLQWFCSSPEEENNRCQLLTADLEAFYCCLLEDLNLLEQSLSVGSISLEWSVEAMNLLKKVQVELLYLFKKYKLSISGEAGDGWFNQYMQDSVATLDFCNSLKFAVSRIDRHRMIADIAIQKLDRNICLKAFFSETVDLEKSESQKMIEAVIIGSRVQAGQNRAEEEDVTLLMLAAKNTTVVVYFLLISALVSPVSVQLGGGDRPSRFPQLKVFDEMLSTLVGRFRERASAAPDHSGLLLSERETVGKAMRDIRAQVARGVADEESFQSSVELLRASSLELKKGIKKFDSAVDDVFDVVIRGRTEMLAILKDRDLSV</sequence>
<name>A0A835R067_VANPL</name>
<evidence type="ECO:0000313" key="1">
    <source>
        <dbReference type="EMBL" id="KAG0483066.1"/>
    </source>
</evidence>
<protein>
    <submittedName>
        <fullName evidence="1">Uncharacterized protein</fullName>
    </submittedName>
</protein>
<dbReference type="AlphaFoldDB" id="A0A835R067"/>
<proteinExistence type="predicted"/>
<dbReference type="OrthoDB" id="1917859at2759"/>
<dbReference type="PANTHER" id="PTHR31509">
    <property type="entry name" value="BPS1-LIKE PROTEIN"/>
    <property type="match status" value="1"/>
</dbReference>
<accession>A0A835R067</accession>
<dbReference type="EMBL" id="JADCNM010000005">
    <property type="protein sequence ID" value="KAG0483066.1"/>
    <property type="molecule type" value="Genomic_DNA"/>
</dbReference>
<organism evidence="1 2">
    <name type="scientific">Vanilla planifolia</name>
    <name type="common">Vanilla</name>
    <dbReference type="NCBI Taxonomy" id="51239"/>
    <lineage>
        <taxon>Eukaryota</taxon>
        <taxon>Viridiplantae</taxon>
        <taxon>Streptophyta</taxon>
        <taxon>Embryophyta</taxon>
        <taxon>Tracheophyta</taxon>
        <taxon>Spermatophyta</taxon>
        <taxon>Magnoliopsida</taxon>
        <taxon>Liliopsida</taxon>
        <taxon>Asparagales</taxon>
        <taxon>Orchidaceae</taxon>
        <taxon>Vanilloideae</taxon>
        <taxon>Vanilleae</taxon>
        <taxon>Vanilla</taxon>
    </lineage>
</organism>
<gene>
    <name evidence="1" type="ORF">HPP92_011150</name>
</gene>
<dbReference type="Proteomes" id="UP000639772">
    <property type="component" value="Unassembled WGS sequence"/>
</dbReference>
<reference evidence="1 2" key="1">
    <citation type="journal article" date="2020" name="Nat. Food">
        <title>A phased Vanilla planifolia genome enables genetic improvement of flavour and production.</title>
        <authorList>
            <person name="Hasing T."/>
            <person name="Tang H."/>
            <person name="Brym M."/>
            <person name="Khazi F."/>
            <person name="Huang T."/>
            <person name="Chambers A.H."/>
        </authorList>
    </citation>
    <scope>NUCLEOTIDE SEQUENCE [LARGE SCALE GENOMIC DNA]</scope>
    <source>
        <tissue evidence="1">Leaf</tissue>
    </source>
</reference>
<evidence type="ECO:0000313" key="2">
    <source>
        <dbReference type="Proteomes" id="UP000639772"/>
    </source>
</evidence>
<comment type="caution">
    <text evidence="1">The sequence shown here is derived from an EMBL/GenBank/DDBJ whole genome shotgun (WGS) entry which is preliminary data.</text>
</comment>